<dbReference type="InterPro" id="IPR013563">
    <property type="entry name" value="Oligopep_ABC_C"/>
</dbReference>
<proteinExistence type="inferred from homology"/>
<feature type="compositionally biased region" description="Low complexity" evidence="8">
    <location>
        <begin position="322"/>
        <end position="333"/>
    </location>
</feature>
<organism evidence="10">
    <name type="scientific">Castellaniella ginsengisoli</name>
    <dbReference type="NCBI Taxonomy" id="546114"/>
    <lineage>
        <taxon>Bacteria</taxon>
        <taxon>Pseudomonadati</taxon>
        <taxon>Pseudomonadota</taxon>
        <taxon>Betaproteobacteria</taxon>
        <taxon>Burkholderiales</taxon>
        <taxon>Alcaligenaceae</taxon>
        <taxon>Castellaniella</taxon>
    </lineage>
</organism>
<dbReference type="PROSITE" id="PS00211">
    <property type="entry name" value="ABC_TRANSPORTER_1"/>
    <property type="match status" value="1"/>
</dbReference>
<keyword evidence="7" id="KW-0472">Membrane</keyword>
<dbReference type="SMART" id="SM00382">
    <property type="entry name" value="AAA"/>
    <property type="match status" value="1"/>
</dbReference>
<dbReference type="GO" id="GO:0005524">
    <property type="term" value="F:ATP binding"/>
    <property type="evidence" value="ECO:0007669"/>
    <property type="project" value="UniProtKB-KW"/>
</dbReference>
<dbReference type="EMBL" id="CP158252">
    <property type="protein sequence ID" value="XDJ43043.1"/>
    <property type="molecule type" value="Genomic_DNA"/>
</dbReference>
<evidence type="ECO:0000256" key="7">
    <source>
        <dbReference type="ARBA" id="ARBA00023136"/>
    </source>
</evidence>
<keyword evidence="6 10" id="KW-0067">ATP-binding</keyword>
<dbReference type="SUPFAM" id="SSF52540">
    <property type="entry name" value="P-loop containing nucleoside triphosphate hydrolases"/>
    <property type="match status" value="1"/>
</dbReference>
<evidence type="ECO:0000256" key="6">
    <source>
        <dbReference type="ARBA" id="ARBA00022840"/>
    </source>
</evidence>
<accession>A0AB39CMF4</accession>
<dbReference type="PANTHER" id="PTHR43297:SF2">
    <property type="entry name" value="DIPEPTIDE TRANSPORT ATP-BINDING PROTEIN DPPD"/>
    <property type="match status" value="1"/>
</dbReference>
<evidence type="ECO:0000256" key="2">
    <source>
        <dbReference type="ARBA" id="ARBA00005417"/>
    </source>
</evidence>
<dbReference type="PROSITE" id="PS50893">
    <property type="entry name" value="ABC_TRANSPORTER_2"/>
    <property type="match status" value="1"/>
</dbReference>
<dbReference type="AlphaFoldDB" id="A0AB39CMF4"/>
<dbReference type="GO" id="GO:0015833">
    <property type="term" value="P:peptide transport"/>
    <property type="evidence" value="ECO:0007669"/>
    <property type="project" value="InterPro"/>
</dbReference>
<gene>
    <name evidence="10" type="primary">dppD</name>
    <name evidence="10" type="ORF">ABRY99_05630</name>
</gene>
<dbReference type="InterPro" id="IPR017871">
    <property type="entry name" value="ABC_transporter-like_CS"/>
</dbReference>
<dbReference type="InterPro" id="IPR050388">
    <property type="entry name" value="ABC_Ni/Peptide_Import"/>
</dbReference>
<dbReference type="Gene3D" id="3.40.50.300">
    <property type="entry name" value="P-loop containing nucleotide triphosphate hydrolases"/>
    <property type="match status" value="1"/>
</dbReference>
<feature type="compositionally biased region" description="Basic and acidic residues" evidence="8">
    <location>
        <begin position="337"/>
        <end position="349"/>
    </location>
</feature>
<dbReference type="FunFam" id="3.40.50.300:FF:000016">
    <property type="entry name" value="Oligopeptide ABC transporter ATP-binding component"/>
    <property type="match status" value="1"/>
</dbReference>
<dbReference type="GO" id="GO:0005886">
    <property type="term" value="C:plasma membrane"/>
    <property type="evidence" value="ECO:0007669"/>
    <property type="project" value="UniProtKB-SubCell"/>
</dbReference>
<sequence>MLEIQNLSVHFGEEAAPFKAVDRISYRVEAGEVVGLVGESGSGKSVSSLALMGLIDFPGRVQADALRFDGQDLLRMPERQRRSLIGSEVSMIFQDPMTSLNPCYTVEYQIAEALRAHGGGSRRALRSRVIELLEQVGIPDPESRLSAYPHQLSGGMSQRVMIAMAIACKPRLLIADEPTTALDVTIQAQIMDLLLSLQRSEGLGLVLITHDLALVAEAADRILVMYAGQLVESGPASDIFRQPRHPYTQALLRALPEFSQGAERLVSLPGVVPGRYDRPQGCLLSPRCPYATDLCRAREPQSIGPDGRQVKCHTPLDDAGEPASPHAAQPSAACRPPEGRVPPRDDPAARHPAHTPGGSHAAH</sequence>
<comment type="subcellular location">
    <subcellularLocation>
        <location evidence="1">Cell inner membrane</location>
        <topology evidence="1">Peripheral membrane protein</topology>
    </subcellularLocation>
</comment>
<evidence type="ECO:0000256" key="5">
    <source>
        <dbReference type="ARBA" id="ARBA00022741"/>
    </source>
</evidence>
<comment type="similarity">
    <text evidence="2">Belongs to the ABC transporter superfamily.</text>
</comment>
<reference evidence="10" key="1">
    <citation type="submission" date="2024-05" db="EMBL/GenBank/DDBJ databases">
        <authorList>
            <person name="Luo Y.-C."/>
            <person name="Nicholds J."/>
            <person name="Mortimer T."/>
            <person name="Maboni G."/>
        </authorList>
    </citation>
    <scope>NUCLEOTIDE SEQUENCE</scope>
    <source>
        <strain evidence="10">153920</strain>
    </source>
</reference>
<dbReference type="PANTHER" id="PTHR43297">
    <property type="entry name" value="OLIGOPEPTIDE TRANSPORT ATP-BINDING PROTEIN APPD"/>
    <property type="match status" value="1"/>
</dbReference>
<dbReference type="NCBIfam" id="NF008246">
    <property type="entry name" value="PRK11022.1"/>
    <property type="match status" value="1"/>
</dbReference>
<dbReference type="InterPro" id="IPR003439">
    <property type="entry name" value="ABC_transporter-like_ATP-bd"/>
</dbReference>
<evidence type="ECO:0000256" key="4">
    <source>
        <dbReference type="ARBA" id="ARBA00022475"/>
    </source>
</evidence>
<dbReference type="InterPro" id="IPR003593">
    <property type="entry name" value="AAA+_ATPase"/>
</dbReference>
<dbReference type="NCBIfam" id="TIGR01727">
    <property type="entry name" value="oligo_HPY"/>
    <property type="match status" value="1"/>
</dbReference>
<dbReference type="CDD" id="cd03257">
    <property type="entry name" value="ABC_NikE_OppD_transporters"/>
    <property type="match status" value="1"/>
</dbReference>
<feature type="domain" description="ABC transporter" evidence="9">
    <location>
        <begin position="2"/>
        <end position="252"/>
    </location>
</feature>
<dbReference type="GO" id="GO:0055085">
    <property type="term" value="P:transmembrane transport"/>
    <property type="evidence" value="ECO:0007669"/>
    <property type="project" value="UniProtKB-ARBA"/>
</dbReference>
<evidence type="ECO:0000256" key="3">
    <source>
        <dbReference type="ARBA" id="ARBA00022448"/>
    </source>
</evidence>
<dbReference type="GO" id="GO:0016887">
    <property type="term" value="F:ATP hydrolysis activity"/>
    <property type="evidence" value="ECO:0007669"/>
    <property type="project" value="InterPro"/>
</dbReference>
<dbReference type="Pfam" id="PF00005">
    <property type="entry name" value="ABC_tran"/>
    <property type="match status" value="1"/>
</dbReference>
<protein>
    <submittedName>
        <fullName evidence="10">Dipeptide ABC transporter ATP-binding protein</fullName>
    </submittedName>
</protein>
<evidence type="ECO:0000259" key="9">
    <source>
        <dbReference type="PROSITE" id="PS50893"/>
    </source>
</evidence>
<evidence type="ECO:0000256" key="8">
    <source>
        <dbReference type="SAM" id="MobiDB-lite"/>
    </source>
</evidence>
<evidence type="ECO:0000256" key="1">
    <source>
        <dbReference type="ARBA" id="ARBA00004417"/>
    </source>
</evidence>
<keyword evidence="4" id="KW-1003">Cell membrane</keyword>
<keyword evidence="3" id="KW-0813">Transport</keyword>
<evidence type="ECO:0000313" key="10">
    <source>
        <dbReference type="EMBL" id="XDJ43043.1"/>
    </source>
</evidence>
<keyword evidence="5" id="KW-0547">Nucleotide-binding</keyword>
<dbReference type="RefSeq" id="WP_368643934.1">
    <property type="nucleotide sequence ID" value="NZ_CP158252.1"/>
</dbReference>
<name>A0AB39CMF4_9BURK</name>
<feature type="region of interest" description="Disordered" evidence="8">
    <location>
        <begin position="299"/>
        <end position="363"/>
    </location>
</feature>
<dbReference type="Pfam" id="PF08352">
    <property type="entry name" value="oligo_HPY"/>
    <property type="match status" value="1"/>
</dbReference>
<dbReference type="InterPro" id="IPR027417">
    <property type="entry name" value="P-loop_NTPase"/>
</dbReference>